<evidence type="ECO:0000313" key="7">
    <source>
        <dbReference type="Proteomes" id="UP000050488"/>
    </source>
</evidence>
<keyword evidence="7" id="KW-1185">Reference proteome</keyword>
<keyword evidence="3" id="KW-0010">Activator</keyword>
<evidence type="ECO:0000256" key="3">
    <source>
        <dbReference type="ARBA" id="ARBA00023159"/>
    </source>
</evidence>
<dbReference type="SUPFAM" id="SSF89082">
    <property type="entry name" value="Antibiotic binding domain of TipA-like multidrug resistance regulators"/>
    <property type="match status" value="1"/>
</dbReference>
<dbReference type="PANTHER" id="PTHR30204:SF90">
    <property type="entry name" value="HTH-TYPE TRANSCRIPTIONAL ACTIVATOR MTA"/>
    <property type="match status" value="1"/>
</dbReference>
<protein>
    <submittedName>
        <fullName evidence="6">HTH-type transcriptional activator TipA</fullName>
    </submittedName>
</protein>
<dbReference type="InterPro" id="IPR012925">
    <property type="entry name" value="TipAS_dom"/>
</dbReference>
<dbReference type="PATRIC" id="fig|1544413.3.peg.2208"/>
<evidence type="ECO:0000256" key="4">
    <source>
        <dbReference type="ARBA" id="ARBA00023163"/>
    </source>
</evidence>
<dbReference type="Pfam" id="PF00376">
    <property type="entry name" value="MerR"/>
    <property type="match status" value="1"/>
</dbReference>
<dbReference type="PROSITE" id="PS50937">
    <property type="entry name" value="HTH_MERR_2"/>
    <property type="match status" value="1"/>
</dbReference>
<dbReference type="GO" id="GO:0003700">
    <property type="term" value="F:DNA-binding transcription factor activity"/>
    <property type="evidence" value="ECO:0007669"/>
    <property type="project" value="InterPro"/>
</dbReference>
<dbReference type="Pfam" id="PF07739">
    <property type="entry name" value="TipAS"/>
    <property type="match status" value="1"/>
</dbReference>
<dbReference type="STRING" id="1544413.Clow_02210"/>
<keyword evidence="2" id="KW-0238">DNA-binding</keyword>
<dbReference type="GO" id="GO:0003677">
    <property type="term" value="F:DNA binding"/>
    <property type="evidence" value="ECO:0007669"/>
    <property type="project" value="UniProtKB-KW"/>
</dbReference>
<dbReference type="InterPro" id="IPR047057">
    <property type="entry name" value="MerR_fam"/>
</dbReference>
<dbReference type="Gene3D" id="1.10.490.50">
    <property type="entry name" value="Antibiotic binding domain of TipA-like multidrug resistance regulators"/>
    <property type="match status" value="1"/>
</dbReference>
<dbReference type="CDD" id="cd01106">
    <property type="entry name" value="HTH_TipAL-Mta"/>
    <property type="match status" value="1"/>
</dbReference>
<comment type="caution">
    <text evidence="6">The sequence shown here is derived from an EMBL/GenBank/DDBJ whole genome shotgun (WGS) entry which is preliminary data.</text>
</comment>
<accession>A0A0Q0Z3U5</accession>
<evidence type="ECO:0000313" key="6">
    <source>
        <dbReference type="EMBL" id="KQB84009.1"/>
    </source>
</evidence>
<dbReference type="EMBL" id="LKEV01000008">
    <property type="protein sequence ID" value="KQB84009.1"/>
    <property type="molecule type" value="Genomic_DNA"/>
</dbReference>
<proteinExistence type="predicted"/>
<evidence type="ECO:0000256" key="1">
    <source>
        <dbReference type="ARBA" id="ARBA00023015"/>
    </source>
</evidence>
<sequence>MSEYTIGQAADILGVTPRTLRHWDAVGLLRPEWRTLGQYRLYTEEELERGMNILVYRAAGVPLAQIGELIDAPATRREHLLRQRRVLVEKAAHLRGMIRAVDAILEGEATMSVEDKIKIFGENWPVYQAEAQERWGDTPEWEESQRRLASMTPQDAERLKAEAEEFRAALETAAERGVQPGSKEADALAARHRESVGKFYEVTAAKQVILARMYVADERFREAYGEHCEYLRDVVEAHAAKEGVDLNAVEWR</sequence>
<dbReference type="PROSITE" id="PS00552">
    <property type="entry name" value="HTH_MERR_1"/>
    <property type="match status" value="1"/>
</dbReference>
<dbReference type="Proteomes" id="UP000050488">
    <property type="component" value="Unassembled WGS sequence"/>
</dbReference>
<dbReference type="RefSeq" id="WP_055179058.1">
    <property type="nucleotide sequence ID" value="NZ_JAUSQY010000001.1"/>
</dbReference>
<feature type="domain" description="HTH merR-type" evidence="5">
    <location>
        <begin position="3"/>
        <end position="72"/>
    </location>
</feature>
<dbReference type="AlphaFoldDB" id="A0A0Q0Z3U5"/>
<dbReference type="SUPFAM" id="SSF46955">
    <property type="entry name" value="Putative DNA-binding domain"/>
    <property type="match status" value="1"/>
</dbReference>
<dbReference type="SMART" id="SM00422">
    <property type="entry name" value="HTH_MERR"/>
    <property type="match status" value="1"/>
</dbReference>
<reference evidence="6 7" key="1">
    <citation type="submission" date="2015-10" db="EMBL/GenBank/DDBJ databases">
        <title>Corynebacteirum lowii and Corynebacterium oculi species nova, derived from human clinical disease and and emended description of Corynebacterium mastiditis.</title>
        <authorList>
            <person name="Bernard K."/>
            <person name="Pacheco A.L."/>
            <person name="Mcdougall C."/>
            <person name="Burtx T."/>
            <person name="Weibe D."/>
            <person name="Tyler S."/>
            <person name="Olson A.B."/>
            <person name="Cnockaert M."/>
            <person name="Eguchi H."/>
            <person name="Kuwahara T."/>
            <person name="Nakayama-Imaohji H."/>
            <person name="Boudewijins M."/>
            <person name="Van Hoecke F."/>
            <person name="Bernier A.-M."/>
            <person name="Vandamme P."/>
        </authorList>
    </citation>
    <scope>NUCLEOTIDE SEQUENCE [LARGE SCALE GENOMIC DNA]</scope>
    <source>
        <strain evidence="6 7">NML 130206</strain>
    </source>
</reference>
<dbReference type="OrthoDB" id="9809391at2"/>
<dbReference type="InterPro" id="IPR036244">
    <property type="entry name" value="TipA-like_antibiotic-bd"/>
</dbReference>
<keyword evidence="4" id="KW-0804">Transcription</keyword>
<evidence type="ECO:0000256" key="2">
    <source>
        <dbReference type="ARBA" id="ARBA00023125"/>
    </source>
</evidence>
<dbReference type="InterPro" id="IPR009061">
    <property type="entry name" value="DNA-bd_dom_put_sf"/>
</dbReference>
<dbReference type="PANTHER" id="PTHR30204">
    <property type="entry name" value="REDOX-CYCLING DRUG-SENSING TRANSCRIPTIONAL ACTIVATOR SOXR"/>
    <property type="match status" value="1"/>
</dbReference>
<name>A0A0Q0Z3U5_9CORY</name>
<gene>
    <name evidence="6" type="primary">tipA</name>
    <name evidence="6" type="ORF">Clow_02210</name>
</gene>
<dbReference type="Gene3D" id="1.10.1660.10">
    <property type="match status" value="1"/>
</dbReference>
<organism evidence="6 7">
    <name type="scientific">Corynebacterium lowii</name>
    <dbReference type="NCBI Taxonomy" id="1544413"/>
    <lineage>
        <taxon>Bacteria</taxon>
        <taxon>Bacillati</taxon>
        <taxon>Actinomycetota</taxon>
        <taxon>Actinomycetes</taxon>
        <taxon>Mycobacteriales</taxon>
        <taxon>Corynebacteriaceae</taxon>
        <taxon>Corynebacterium</taxon>
    </lineage>
</organism>
<dbReference type="InterPro" id="IPR000551">
    <property type="entry name" value="MerR-type_HTH_dom"/>
</dbReference>
<keyword evidence="1" id="KW-0805">Transcription regulation</keyword>
<evidence type="ECO:0000259" key="5">
    <source>
        <dbReference type="PROSITE" id="PS50937"/>
    </source>
</evidence>